<dbReference type="WBParaSite" id="nRc.2.0.1.t35801-RA">
    <property type="protein sequence ID" value="nRc.2.0.1.t35801-RA"/>
    <property type="gene ID" value="nRc.2.0.1.g35801"/>
</dbReference>
<keyword evidence="2 5" id="KW-0812">Transmembrane</keyword>
<dbReference type="InterPro" id="IPR005828">
    <property type="entry name" value="MFS_sugar_transport-like"/>
</dbReference>
<dbReference type="Pfam" id="PF00083">
    <property type="entry name" value="Sugar_tr"/>
    <property type="match status" value="1"/>
</dbReference>
<keyword evidence="3 5" id="KW-1133">Transmembrane helix</keyword>
<dbReference type="GO" id="GO:0022857">
    <property type="term" value="F:transmembrane transporter activity"/>
    <property type="evidence" value="ECO:0007669"/>
    <property type="project" value="InterPro"/>
</dbReference>
<dbReference type="PROSITE" id="PS50850">
    <property type="entry name" value="MFS"/>
    <property type="match status" value="1"/>
</dbReference>
<evidence type="ECO:0000313" key="7">
    <source>
        <dbReference type="Proteomes" id="UP000887565"/>
    </source>
</evidence>
<dbReference type="Proteomes" id="UP000887565">
    <property type="component" value="Unplaced"/>
</dbReference>
<reference evidence="8" key="1">
    <citation type="submission" date="2022-11" db="UniProtKB">
        <authorList>
            <consortium name="WormBaseParasite"/>
        </authorList>
    </citation>
    <scope>IDENTIFICATION</scope>
</reference>
<dbReference type="InterPro" id="IPR036259">
    <property type="entry name" value="MFS_trans_sf"/>
</dbReference>
<evidence type="ECO:0000259" key="6">
    <source>
        <dbReference type="PROSITE" id="PS50850"/>
    </source>
</evidence>
<feature type="domain" description="Major facilitator superfamily (MFS) profile" evidence="6">
    <location>
        <begin position="1"/>
        <end position="49"/>
    </location>
</feature>
<evidence type="ECO:0000256" key="3">
    <source>
        <dbReference type="ARBA" id="ARBA00022989"/>
    </source>
</evidence>
<dbReference type="Gene3D" id="1.20.1250.20">
    <property type="entry name" value="MFS general substrate transporter like domains"/>
    <property type="match status" value="1"/>
</dbReference>
<dbReference type="SUPFAM" id="SSF103473">
    <property type="entry name" value="MFS general substrate transporter"/>
    <property type="match status" value="1"/>
</dbReference>
<protein>
    <submittedName>
        <fullName evidence="8">Major facilitator superfamily (MFS) profile domain-containing protein</fullName>
    </submittedName>
</protein>
<evidence type="ECO:0000256" key="2">
    <source>
        <dbReference type="ARBA" id="ARBA00022692"/>
    </source>
</evidence>
<feature type="transmembrane region" description="Helical" evidence="5">
    <location>
        <begin position="20"/>
        <end position="45"/>
    </location>
</feature>
<dbReference type="InterPro" id="IPR020846">
    <property type="entry name" value="MFS_dom"/>
</dbReference>
<sequence>MAGYFNGLLGRKITILISSLLFIIGSTILAASFSFWMLIIGRIIVGIAV</sequence>
<name>A0A915KCH3_ROMCU</name>
<evidence type="ECO:0000256" key="4">
    <source>
        <dbReference type="ARBA" id="ARBA00023136"/>
    </source>
</evidence>
<evidence type="ECO:0000256" key="1">
    <source>
        <dbReference type="ARBA" id="ARBA00004141"/>
    </source>
</evidence>
<keyword evidence="4 5" id="KW-0472">Membrane</keyword>
<organism evidence="7 8">
    <name type="scientific">Romanomermis culicivorax</name>
    <name type="common">Nematode worm</name>
    <dbReference type="NCBI Taxonomy" id="13658"/>
    <lineage>
        <taxon>Eukaryota</taxon>
        <taxon>Metazoa</taxon>
        <taxon>Ecdysozoa</taxon>
        <taxon>Nematoda</taxon>
        <taxon>Enoplea</taxon>
        <taxon>Dorylaimia</taxon>
        <taxon>Mermithida</taxon>
        <taxon>Mermithoidea</taxon>
        <taxon>Mermithidae</taxon>
        <taxon>Romanomermis</taxon>
    </lineage>
</organism>
<comment type="subcellular location">
    <subcellularLocation>
        <location evidence="1">Membrane</location>
        <topology evidence="1">Multi-pass membrane protein</topology>
    </subcellularLocation>
</comment>
<proteinExistence type="predicted"/>
<dbReference type="GO" id="GO:0016020">
    <property type="term" value="C:membrane"/>
    <property type="evidence" value="ECO:0007669"/>
    <property type="project" value="UniProtKB-SubCell"/>
</dbReference>
<keyword evidence="7" id="KW-1185">Reference proteome</keyword>
<accession>A0A915KCH3</accession>
<dbReference type="AlphaFoldDB" id="A0A915KCH3"/>
<evidence type="ECO:0000313" key="8">
    <source>
        <dbReference type="WBParaSite" id="nRc.2.0.1.t35801-RA"/>
    </source>
</evidence>
<evidence type="ECO:0000256" key="5">
    <source>
        <dbReference type="SAM" id="Phobius"/>
    </source>
</evidence>